<dbReference type="OrthoDB" id="6293260at2"/>
<dbReference type="RefSeq" id="WP_058860656.1">
    <property type="nucleotide sequence ID" value="NZ_LPXO01000001.1"/>
</dbReference>
<dbReference type="PANTHER" id="PTHR43792">
    <property type="entry name" value="GNAT FAMILY, PUTATIVE (AFU_ORTHOLOGUE AFUA_3G00765)-RELATED-RELATED"/>
    <property type="match status" value="1"/>
</dbReference>
<dbReference type="STRING" id="1685382.AVJ23_03075"/>
<feature type="domain" description="N-acetyltransferase" evidence="1">
    <location>
        <begin position="32"/>
        <end position="173"/>
    </location>
</feature>
<evidence type="ECO:0000313" key="2">
    <source>
        <dbReference type="EMBL" id="KUF12712.1"/>
    </source>
</evidence>
<protein>
    <recommendedName>
        <fullName evidence="1">N-acetyltransferase domain-containing protein</fullName>
    </recommendedName>
</protein>
<dbReference type="Pfam" id="PF13302">
    <property type="entry name" value="Acetyltransf_3"/>
    <property type="match status" value="1"/>
</dbReference>
<dbReference type="InterPro" id="IPR016181">
    <property type="entry name" value="Acyl_CoA_acyltransferase"/>
</dbReference>
<evidence type="ECO:0000313" key="3">
    <source>
        <dbReference type="Proteomes" id="UP000054396"/>
    </source>
</evidence>
<dbReference type="Gene3D" id="3.40.630.30">
    <property type="match status" value="1"/>
</dbReference>
<gene>
    <name evidence="2" type="ORF">AVJ23_03075</name>
</gene>
<name>A0A0W7WQF2_9RHOB</name>
<dbReference type="AlphaFoldDB" id="A0A0W7WQF2"/>
<dbReference type="EMBL" id="LPXO01000001">
    <property type="protein sequence ID" value="KUF12712.1"/>
    <property type="molecule type" value="Genomic_DNA"/>
</dbReference>
<reference evidence="2 3" key="1">
    <citation type="submission" date="2015-12" db="EMBL/GenBank/DDBJ databases">
        <authorList>
            <person name="Shamseldin A."/>
            <person name="Moawad H."/>
            <person name="Abd El-Rahim W.M."/>
            <person name="Sadowsky M.J."/>
        </authorList>
    </citation>
    <scope>NUCLEOTIDE SEQUENCE [LARGE SCALE GENOMIC DNA]</scope>
    <source>
        <strain evidence="2 3">SJ5A-1</strain>
    </source>
</reference>
<proteinExistence type="predicted"/>
<organism evidence="2 3">
    <name type="scientific">Pseudoponticoccus marisrubri</name>
    <dbReference type="NCBI Taxonomy" id="1685382"/>
    <lineage>
        <taxon>Bacteria</taxon>
        <taxon>Pseudomonadati</taxon>
        <taxon>Pseudomonadota</taxon>
        <taxon>Alphaproteobacteria</taxon>
        <taxon>Rhodobacterales</taxon>
        <taxon>Roseobacteraceae</taxon>
        <taxon>Pseudoponticoccus</taxon>
    </lineage>
</organism>
<evidence type="ECO:0000259" key="1">
    <source>
        <dbReference type="PROSITE" id="PS51186"/>
    </source>
</evidence>
<dbReference type="InterPro" id="IPR051531">
    <property type="entry name" value="N-acetyltransferase"/>
</dbReference>
<dbReference type="Proteomes" id="UP000054396">
    <property type="component" value="Unassembled WGS sequence"/>
</dbReference>
<keyword evidence="3" id="KW-1185">Reference proteome</keyword>
<dbReference type="InterPro" id="IPR000182">
    <property type="entry name" value="GNAT_dom"/>
</dbReference>
<dbReference type="PROSITE" id="PS51186">
    <property type="entry name" value="GNAT"/>
    <property type="match status" value="1"/>
</dbReference>
<dbReference type="GO" id="GO:0016747">
    <property type="term" value="F:acyltransferase activity, transferring groups other than amino-acyl groups"/>
    <property type="evidence" value="ECO:0007669"/>
    <property type="project" value="InterPro"/>
</dbReference>
<sequence length="173" mass="18006">MMPGRFETARLCVTPWGPRLSDGAGRAALEVALARLLSPAVTAHLPPALHPGTGAAAMAEWIAARRAESEVFLVEDKATGQLLGLLILAGGEESKPPVLHLGYLLAEVAWGQGYATEVLRGVVEAVSARGPALLLAGVDPANPASARVLVKAGFQRDPALSTGPSEMYRLDLP</sequence>
<comment type="caution">
    <text evidence="2">The sequence shown here is derived from an EMBL/GenBank/DDBJ whole genome shotgun (WGS) entry which is preliminary data.</text>
</comment>
<dbReference type="SUPFAM" id="SSF55729">
    <property type="entry name" value="Acyl-CoA N-acyltransferases (Nat)"/>
    <property type="match status" value="1"/>
</dbReference>
<accession>A0A0W7WQF2</accession>